<feature type="transmembrane region" description="Helical" evidence="1">
    <location>
        <begin position="240"/>
        <end position="262"/>
    </location>
</feature>
<evidence type="ECO:0000313" key="3">
    <source>
        <dbReference type="EMBL" id="PRC11069.1"/>
    </source>
</evidence>
<keyword evidence="4" id="KW-1185">Reference proteome</keyword>
<feature type="domain" description="Type IV / VI secretion system DotU" evidence="2">
    <location>
        <begin position="60"/>
        <end position="260"/>
    </location>
</feature>
<sequence>MDSEYLQDEKTILLDHEGQSPSQVAVTDSPAPPRFEQLEDRMIYTARLQGALNFNIGVNPLVDAAWELLLLVVQLKASSGREPLQALNDRLSVAVTGFETRALHLGVDNGQVMSARYVLCSVIDEAVTTTAWGSRSDWSKISLLSRFHKETFGGEKFFQLLERLSRDPVKHMSILELMYLCLSMGFEGKYRVVERGVAQLETLRDALYRQIRQVRGDPPAQAMLPRSGAVIGSRLRVISAAWVCCLGLGGLLMIYSGLAWILGNERMAVMHSFQSSAPEQTRPPM</sequence>
<dbReference type="InterPro" id="IPR017732">
    <property type="entry name" value="T4/T6SS_DotU"/>
</dbReference>
<protein>
    <recommendedName>
        <fullName evidence="2">Type IV / VI secretion system DotU domain-containing protein</fullName>
    </recommendedName>
</protein>
<dbReference type="Gene3D" id="1.25.40.590">
    <property type="entry name" value="Type IV / VI secretion system, DotU"/>
    <property type="match status" value="1"/>
</dbReference>
<comment type="caution">
    <text evidence="3">The sequence shown here is derived from an EMBL/GenBank/DDBJ whole genome shotgun (WGS) entry which is preliminary data.</text>
</comment>
<dbReference type="EMBL" id="PCQL01000051">
    <property type="protein sequence ID" value="PRC11069.1"/>
    <property type="molecule type" value="Genomic_DNA"/>
</dbReference>
<name>A0A2S9E8A0_9PSED</name>
<dbReference type="PANTHER" id="PTHR38033:SF1">
    <property type="entry name" value="DOTU FAMILY TYPE IV_VI SECRETION SYSTEM PROTEIN"/>
    <property type="match status" value="1"/>
</dbReference>
<dbReference type="Proteomes" id="UP000238045">
    <property type="component" value="Unassembled WGS sequence"/>
</dbReference>
<reference evidence="3 4" key="1">
    <citation type="submission" date="2017-09" db="EMBL/GenBank/DDBJ databases">
        <title>Genomic, metabolic, and phenotypic characteristics of bacterial isolates from the natural microbiome of the model nematode Caenorhabditis elegans.</title>
        <authorList>
            <person name="Zimmermann J."/>
            <person name="Obeng N."/>
            <person name="Yang W."/>
            <person name="Obeng O."/>
            <person name="Kissoyan K."/>
            <person name="Pees B."/>
            <person name="Dirksen P."/>
            <person name="Hoppner M."/>
            <person name="Franke A."/>
            <person name="Rosenstiel P."/>
            <person name="Leippe M."/>
            <person name="Dierking K."/>
            <person name="Kaleta C."/>
            <person name="Schulenburg H."/>
        </authorList>
    </citation>
    <scope>NUCLEOTIDE SEQUENCE [LARGE SCALE GENOMIC DNA]</scope>
    <source>
        <strain evidence="3 4">MYb117</strain>
    </source>
</reference>
<evidence type="ECO:0000313" key="4">
    <source>
        <dbReference type="Proteomes" id="UP000238045"/>
    </source>
</evidence>
<accession>A0A2S9E8A0</accession>
<dbReference type="InterPro" id="IPR038522">
    <property type="entry name" value="T4/T6SS_DotU_sf"/>
</dbReference>
<dbReference type="PANTHER" id="PTHR38033">
    <property type="entry name" value="MEMBRANE PROTEIN-RELATED"/>
    <property type="match status" value="1"/>
</dbReference>
<evidence type="ECO:0000256" key="1">
    <source>
        <dbReference type="SAM" id="Phobius"/>
    </source>
</evidence>
<dbReference type="AlphaFoldDB" id="A0A2S9E8A0"/>
<dbReference type="NCBIfam" id="TIGR03349">
    <property type="entry name" value="IV_VI_DotU"/>
    <property type="match status" value="1"/>
</dbReference>
<organism evidence="3 4">
    <name type="scientific">Pseudomonas poae</name>
    <dbReference type="NCBI Taxonomy" id="200451"/>
    <lineage>
        <taxon>Bacteria</taxon>
        <taxon>Pseudomonadati</taxon>
        <taxon>Pseudomonadota</taxon>
        <taxon>Gammaproteobacteria</taxon>
        <taxon>Pseudomonadales</taxon>
        <taxon>Pseudomonadaceae</taxon>
        <taxon>Pseudomonas</taxon>
    </lineage>
</organism>
<dbReference type="Pfam" id="PF09850">
    <property type="entry name" value="DotU"/>
    <property type="match status" value="1"/>
</dbReference>
<evidence type="ECO:0000259" key="2">
    <source>
        <dbReference type="Pfam" id="PF09850"/>
    </source>
</evidence>
<keyword evidence="1" id="KW-1133">Transmembrane helix</keyword>
<dbReference type="NCBIfam" id="NF038228">
    <property type="entry name" value="IcmH_DotU_IVB"/>
    <property type="match status" value="1"/>
</dbReference>
<gene>
    <name evidence="3" type="ORF">CQZ99_27120</name>
</gene>
<keyword evidence="1" id="KW-0812">Transmembrane</keyword>
<keyword evidence="1" id="KW-0472">Membrane</keyword>
<proteinExistence type="predicted"/>